<dbReference type="Gene3D" id="1.20.1250.20">
    <property type="entry name" value="MFS general substrate transporter like domains"/>
    <property type="match status" value="1"/>
</dbReference>
<dbReference type="PANTHER" id="PTHR23501">
    <property type="entry name" value="MAJOR FACILITATOR SUPERFAMILY"/>
    <property type="match status" value="1"/>
</dbReference>
<evidence type="ECO:0000256" key="6">
    <source>
        <dbReference type="ARBA" id="ARBA00023136"/>
    </source>
</evidence>
<evidence type="ECO:0000259" key="8">
    <source>
        <dbReference type="PROSITE" id="PS50850"/>
    </source>
</evidence>
<dbReference type="GO" id="GO:0022857">
    <property type="term" value="F:transmembrane transporter activity"/>
    <property type="evidence" value="ECO:0007669"/>
    <property type="project" value="InterPro"/>
</dbReference>
<keyword evidence="3" id="KW-1003">Cell membrane</keyword>
<evidence type="ECO:0000256" key="3">
    <source>
        <dbReference type="ARBA" id="ARBA00022475"/>
    </source>
</evidence>
<dbReference type="GO" id="GO:0005886">
    <property type="term" value="C:plasma membrane"/>
    <property type="evidence" value="ECO:0007669"/>
    <property type="project" value="UniProtKB-SubCell"/>
</dbReference>
<dbReference type="CDD" id="cd17502">
    <property type="entry name" value="MFS_Azr1_MDR_like"/>
    <property type="match status" value="1"/>
</dbReference>
<feature type="transmembrane region" description="Helical" evidence="7">
    <location>
        <begin position="451"/>
        <end position="474"/>
    </location>
</feature>
<evidence type="ECO:0000256" key="1">
    <source>
        <dbReference type="ARBA" id="ARBA00004651"/>
    </source>
</evidence>
<protein>
    <submittedName>
        <fullName evidence="9">MFS transporter</fullName>
    </submittedName>
</protein>
<accession>A0A2A6FGL1</accession>
<feature type="transmembrane region" description="Helical" evidence="7">
    <location>
        <begin position="90"/>
        <end position="109"/>
    </location>
</feature>
<evidence type="ECO:0000256" key="7">
    <source>
        <dbReference type="SAM" id="Phobius"/>
    </source>
</evidence>
<evidence type="ECO:0000313" key="10">
    <source>
        <dbReference type="Proteomes" id="UP000219182"/>
    </source>
</evidence>
<feature type="transmembrane region" description="Helical" evidence="7">
    <location>
        <begin position="346"/>
        <end position="365"/>
    </location>
</feature>
<dbReference type="Gene3D" id="1.20.1720.10">
    <property type="entry name" value="Multidrug resistance protein D"/>
    <property type="match status" value="1"/>
</dbReference>
<dbReference type="InterPro" id="IPR036259">
    <property type="entry name" value="MFS_trans_sf"/>
</dbReference>
<dbReference type="InterPro" id="IPR020846">
    <property type="entry name" value="MFS_dom"/>
</dbReference>
<feature type="transmembrane region" description="Helical" evidence="7">
    <location>
        <begin position="115"/>
        <end position="136"/>
    </location>
</feature>
<feature type="transmembrane region" description="Helical" evidence="7">
    <location>
        <begin position="178"/>
        <end position="198"/>
    </location>
</feature>
<feature type="transmembrane region" description="Helical" evidence="7">
    <location>
        <begin position="243"/>
        <end position="262"/>
    </location>
</feature>
<sequence length="492" mass="50741">MDQAVDKQATMVPPSPLTESEKNAIIGGVLLSMLLAALDQTIVAPAMPTIAHALGHAQYLPWIVTGYLLTATAMAPLYGKISDVHGRRPTVYAAILIFLAGSLVSAMAPNMLVLIIGRAIQGAGGGGLFALAQTVIGDLVPPRERARYSAWIAGTWAVASIAGPLLGGGFAEHLHWSLIFWINLPLGFLAMAIINKPLKKLPIAAKHHRIDGLGALLLVVATALLLLALNWGGSTYPWLSSEILGLLACSAMFWGAFALRLLKAAEPLISLEVLGNPIVLTGTLSMFLLQAANIGLAVYLPVYLQSVVGLSVGESGIAMLGLMLGTVAGATFSGRAMPRFVHYKRIAMVGVTFAIVCLGVLSLVAGHASLLVVEILTTCIGLGSGTTFPVAAVSVQNAVDQRHLGVATGVLTFLRSLGSALGVAMLGAVALGYGLPLASEGARTTSAAADAAAFAMIFLAAAVTLVLALVALGLMPEKPLRGHAETAPVLAE</sequence>
<feature type="transmembrane region" description="Helical" evidence="7">
    <location>
        <begin position="148"/>
        <end position="166"/>
    </location>
</feature>
<reference evidence="9 10" key="1">
    <citation type="submission" date="2017-09" db="EMBL/GenBank/DDBJ databases">
        <title>Mesorhizobum sanjuanii sp. nov. isolated from nodules of Lotus tenuis in saline-alkaline lowlands of Flooding Pampa.</title>
        <authorList>
            <person name="Sannazzaro A.I."/>
            <person name="Torres Tejerizo G.A."/>
            <person name="Fontana F."/>
            <person name="Cumpa Velazquez L.M."/>
            <person name="Hansen L."/>
            <person name="Pistorio M."/>
            <person name="Estrella M.J."/>
        </authorList>
    </citation>
    <scope>NUCLEOTIDE SEQUENCE [LARGE SCALE GENOMIC DNA]</scope>
    <source>
        <strain evidence="9 10">BSA136</strain>
    </source>
</reference>
<gene>
    <name evidence="9" type="ORF">CN311_11420</name>
</gene>
<dbReference type="PROSITE" id="PS50850">
    <property type="entry name" value="MFS"/>
    <property type="match status" value="1"/>
</dbReference>
<feature type="transmembrane region" description="Helical" evidence="7">
    <location>
        <begin position="59"/>
        <end position="78"/>
    </location>
</feature>
<keyword evidence="4 7" id="KW-0812">Transmembrane</keyword>
<dbReference type="InterPro" id="IPR011701">
    <property type="entry name" value="MFS"/>
</dbReference>
<feature type="transmembrane region" description="Helical" evidence="7">
    <location>
        <begin position="274"/>
        <end position="304"/>
    </location>
</feature>
<dbReference type="FunFam" id="1.20.1720.10:FF:000004">
    <property type="entry name" value="EmrB/QacA family drug resistance transporter"/>
    <property type="match status" value="1"/>
</dbReference>
<keyword evidence="10" id="KW-1185">Reference proteome</keyword>
<dbReference type="SUPFAM" id="SSF103473">
    <property type="entry name" value="MFS general substrate transporter"/>
    <property type="match status" value="1"/>
</dbReference>
<evidence type="ECO:0000313" key="9">
    <source>
        <dbReference type="EMBL" id="PDQ20984.1"/>
    </source>
</evidence>
<dbReference type="Pfam" id="PF07690">
    <property type="entry name" value="MFS_1"/>
    <property type="match status" value="1"/>
</dbReference>
<name>A0A2A6FGL1_9HYPH</name>
<dbReference type="EMBL" id="NWQG01000056">
    <property type="protein sequence ID" value="PDQ20984.1"/>
    <property type="molecule type" value="Genomic_DNA"/>
</dbReference>
<evidence type="ECO:0000256" key="4">
    <source>
        <dbReference type="ARBA" id="ARBA00022692"/>
    </source>
</evidence>
<dbReference type="Proteomes" id="UP000219182">
    <property type="component" value="Unassembled WGS sequence"/>
</dbReference>
<feature type="domain" description="Major facilitator superfamily (MFS) profile" evidence="8">
    <location>
        <begin position="25"/>
        <end position="479"/>
    </location>
</feature>
<dbReference type="AlphaFoldDB" id="A0A2A6FGL1"/>
<proteinExistence type="predicted"/>
<feature type="transmembrane region" description="Helical" evidence="7">
    <location>
        <begin position="404"/>
        <end position="431"/>
    </location>
</feature>
<organism evidence="9 10">
    <name type="scientific">Mesorhizobium sanjuanii</name>
    <dbReference type="NCBI Taxonomy" id="2037900"/>
    <lineage>
        <taxon>Bacteria</taxon>
        <taxon>Pseudomonadati</taxon>
        <taxon>Pseudomonadota</taxon>
        <taxon>Alphaproteobacteria</taxon>
        <taxon>Hyphomicrobiales</taxon>
        <taxon>Phyllobacteriaceae</taxon>
        <taxon>Mesorhizobium</taxon>
    </lineage>
</organism>
<feature type="transmembrane region" description="Helical" evidence="7">
    <location>
        <begin position="24"/>
        <end position="47"/>
    </location>
</feature>
<comment type="caution">
    <text evidence="9">The sequence shown here is derived from an EMBL/GenBank/DDBJ whole genome shotgun (WGS) entry which is preliminary data.</text>
</comment>
<feature type="transmembrane region" description="Helical" evidence="7">
    <location>
        <begin position="371"/>
        <end position="392"/>
    </location>
</feature>
<keyword evidence="5 7" id="KW-1133">Transmembrane helix</keyword>
<keyword evidence="2" id="KW-0813">Transport</keyword>
<keyword evidence="6 7" id="KW-0472">Membrane</keyword>
<evidence type="ECO:0000256" key="5">
    <source>
        <dbReference type="ARBA" id="ARBA00022989"/>
    </source>
</evidence>
<feature type="transmembrane region" description="Helical" evidence="7">
    <location>
        <begin position="210"/>
        <end position="231"/>
    </location>
</feature>
<comment type="subcellular location">
    <subcellularLocation>
        <location evidence="1">Cell membrane</location>
        <topology evidence="1">Multi-pass membrane protein</topology>
    </subcellularLocation>
</comment>
<feature type="transmembrane region" description="Helical" evidence="7">
    <location>
        <begin position="316"/>
        <end position="334"/>
    </location>
</feature>
<dbReference type="PANTHER" id="PTHR23501:SF197">
    <property type="entry name" value="COMD"/>
    <property type="match status" value="1"/>
</dbReference>
<evidence type="ECO:0000256" key="2">
    <source>
        <dbReference type="ARBA" id="ARBA00022448"/>
    </source>
</evidence>